<dbReference type="EMBL" id="JAGMVS010000072">
    <property type="protein sequence ID" value="MCM2437942.1"/>
    <property type="molecule type" value="Genomic_DNA"/>
</dbReference>
<gene>
    <name evidence="2" type="ORF">KAK10_08470</name>
</gene>
<evidence type="ECO:0000256" key="1">
    <source>
        <dbReference type="SAM" id="Phobius"/>
    </source>
</evidence>
<organism evidence="2 3">
    <name type="scientific">Periweissella beninensis</name>
    <dbReference type="NCBI Taxonomy" id="504936"/>
    <lineage>
        <taxon>Bacteria</taxon>
        <taxon>Bacillati</taxon>
        <taxon>Bacillota</taxon>
        <taxon>Bacilli</taxon>
        <taxon>Lactobacillales</taxon>
        <taxon>Lactobacillaceae</taxon>
        <taxon>Periweissella</taxon>
    </lineage>
</organism>
<comment type="caution">
    <text evidence="2">The sequence shown here is derived from an EMBL/GenBank/DDBJ whole genome shotgun (WGS) entry which is preliminary data.</text>
</comment>
<feature type="transmembrane region" description="Helical" evidence="1">
    <location>
        <begin position="70"/>
        <end position="88"/>
    </location>
</feature>
<keyword evidence="1" id="KW-0472">Membrane</keyword>
<keyword evidence="1" id="KW-0812">Transmembrane</keyword>
<feature type="transmembrane region" description="Helical" evidence="1">
    <location>
        <begin position="94"/>
        <end position="111"/>
    </location>
</feature>
<keyword evidence="3" id="KW-1185">Reference proteome</keyword>
<keyword evidence="1" id="KW-1133">Transmembrane helix</keyword>
<evidence type="ECO:0000313" key="2">
    <source>
        <dbReference type="EMBL" id="MCM2437942.1"/>
    </source>
</evidence>
<feature type="transmembrane region" description="Helical" evidence="1">
    <location>
        <begin position="45"/>
        <end position="63"/>
    </location>
</feature>
<name>A0ABT0VJE1_9LACO</name>
<accession>A0ABT0VJE1</accession>
<protein>
    <recommendedName>
        <fullName evidence="4">Holin</fullName>
    </recommendedName>
</protein>
<evidence type="ECO:0008006" key="4">
    <source>
        <dbReference type="Google" id="ProtNLM"/>
    </source>
</evidence>
<reference evidence="2" key="1">
    <citation type="submission" date="2021-04" db="EMBL/GenBank/DDBJ databases">
        <title>Taxonomic assessment of Weissella genus.</title>
        <authorList>
            <person name="Fanelli F."/>
            <person name="Chieffi D."/>
            <person name="Dell'Aquila A."/>
            <person name="Gyu-Sung C."/>
            <person name="Franz C.M.A.P."/>
            <person name="Fusco V."/>
        </authorList>
    </citation>
    <scope>NUCLEOTIDE SEQUENCE</scope>
    <source>
        <strain evidence="2">LMG 25373</strain>
    </source>
</reference>
<evidence type="ECO:0000313" key="3">
    <source>
        <dbReference type="Proteomes" id="UP001057481"/>
    </source>
</evidence>
<sequence>MKVRKKMPKLFKRYNIKFLAITFLFAIVLPNLANGLNIATAQKEIWLLTVINFIFAFLSGRYLKRNYLSWWLVWVFPVFFTLGNLIWQTNNHQYAYYFALCYLILTILGRFSGLANDDDSGDTIPELVDGGFRTNNE</sequence>
<proteinExistence type="predicted"/>
<dbReference type="Proteomes" id="UP001057481">
    <property type="component" value="Unassembled WGS sequence"/>
</dbReference>